<feature type="transmembrane region" description="Helical" evidence="6">
    <location>
        <begin position="21"/>
        <end position="42"/>
    </location>
</feature>
<dbReference type="KEGG" id="nmk:CHR53_13310"/>
<gene>
    <name evidence="7" type="ORF">CHR53_13310</name>
</gene>
<evidence type="ECO:0000256" key="1">
    <source>
        <dbReference type="ARBA" id="ARBA00004141"/>
    </source>
</evidence>
<feature type="transmembrane region" description="Helical" evidence="6">
    <location>
        <begin position="200"/>
        <end position="222"/>
    </location>
</feature>
<sequence>MKKSHLKTPDLLPIAHKDRKITKLGFSFMWVGMCVLLATFAIGGSGVMTLSLPWVILATVIGSLAIGFFISLIADIGIEHGLSFPVYMRAPFGTIGTHIPSVTRGVAASMWFGINTYFGATAMNGILNILFGFDNWFICYFLFAIVQLVNTALGIKSVERFADMAAPVIIIISLWMYSSLSDKAAAAGRSVWSWAENPVTGGAAFTAFLVVIFSNMGFWATLSADIPSIARFIKAPANEKNWFKRNKASLIGNLIAMPLTQTFMIIIGAVAYIAVLNYDPVIALQESAGGFILAILLLMIVLAQWSTNTAANVVPAATIFINVGGPRFPFWAGVITAGIVGTVVQPWKLFGVIIPILLFVGGILSAIVGILFADYYILRKRRVNVPELYEDYGQFKYVGGVNAAGFIAWIIGAAVSYFVPEYGFLVGFLVGGAVYYVLAKYWWFKRFPQAEIEDPSDEKYLGLSVGRDWIIKEEPANQPAGQKVPDNVDLY</sequence>
<dbReference type="Gene3D" id="1.10.4160.10">
    <property type="entry name" value="Hydantoin permease"/>
    <property type="match status" value="1"/>
</dbReference>
<dbReference type="OrthoDB" id="9780088at2"/>
<keyword evidence="3 6" id="KW-0812">Transmembrane</keyword>
<dbReference type="InterPro" id="IPR001248">
    <property type="entry name" value="Pur-cyt_permease"/>
</dbReference>
<accession>A0A3T0HYE7</accession>
<dbReference type="CDD" id="cd10323">
    <property type="entry name" value="SLC-NCS1sbd"/>
    <property type="match status" value="1"/>
</dbReference>
<feature type="transmembrane region" description="Helical" evidence="6">
    <location>
        <begin position="424"/>
        <end position="443"/>
    </location>
</feature>
<dbReference type="Pfam" id="PF02133">
    <property type="entry name" value="Transp_cyt_pur"/>
    <property type="match status" value="1"/>
</dbReference>
<keyword evidence="8" id="KW-1185">Reference proteome</keyword>
<dbReference type="Proteomes" id="UP000282892">
    <property type="component" value="Chromosome"/>
</dbReference>
<feature type="transmembrane region" description="Helical" evidence="6">
    <location>
        <begin position="250"/>
        <end position="275"/>
    </location>
</feature>
<evidence type="ECO:0000256" key="4">
    <source>
        <dbReference type="ARBA" id="ARBA00022989"/>
    </source>
</evidence>
<feature type="transmembrane region" description="Helical" evidence="6">
    <location>
        <begin position="328"/>
        <end position="347"/>
    </location>
</feature>
<evidence type="ECO:0000256" key="6">
    <source>
        <dbReference type="SAM" id="Phobius"/>
    </source>
</evidence>
<dbReference type="STRING" id="1193713.GCA_001636315_05100"/>
<name>A0A3T0HYE7_9BACI</name>
<organism evidence="7 8">
    <name type="scientific">Neobacillus mesonae</name>
    <dbReference type="NCBI Taxonomy" id="1193713"/>
    <lineage>
        <taxon>Bacteria</taxon>
        <taxon>Bacillati</taxon>
        <taxon>Bacillota</taxon>
        <taxon>Bacilli</taxon>
        <taxon>Bacillales</taxon>
        <taxon>Bacillaceae</taxon>
        <taxon>Neobacillus</taxon>
    </lineage>
</organism>
<evidence type="ECO:0000313" key="8">
    <source>
        <dbReference type="Proteomes" id="UP000282892"/>
    </source>
</evidence>
<feature type="transmembrane region" description="Helical" evidence="6">
    <location>
        <begin position="287"/>
        <end position="307"/>
    </location>
</feature>
<comment type="subcellular location">
    <subcellularLocation>
        <location evidence="1">Membrane</location>
        <topology evidence="1">Multi-pass membrane protein</topology>
    </subcellularLocation>
</comment>
<feature type="transmembrane region" description="Helical" evidence="6">
    <location>
        <begin position="161"/>
        <end position="180"/>
    </location>
</feature>
<dbReference type="EMBL" id="CP022572">
    <property type="protein sequence ID" value="AZU62180.1"/>
    <property type="molecule type" value="Genomic_DNA"/>
</dbReference>
<dbReference type="RefSeq" id="WP_127486896.1">
    <property type="nucleotide sequence ID" value="NZ_CP022572.1"/>
</dbReference>
<dbReference type="PANTHER" id="PTHR30618:SF0">
    <property type="entry name" value="PURINE-URACIL PERMEASE NCS1"/>
    <property type="match status" value="1"/>
</dbReference>
<feature type="transmembrane region" description="Helical" evidence="6">
    <location>
        <begin position="353"/>
        <end position="377"/>
    </location>
</feature>
<feature type="transmembrane region" description="Helical" evidence="6">
    <location>
        <begin position="54"/>
        <end position="78"/>
    </location>
</feature>
<dbReference type="InterPro" id="IPR045225">
    <property type="entry name" value="Uracil/uridine/allantoin_perm"/>
</dbReference>
<dbReference type="GO" id="GO:0005886">
    <property type="term" value="C:plasma membrane"/>
    <property type="evidence" value="ECO:0007669"/>
    <property type="project" value="TreeGrafter"/>
</dbReference>
<dbReference type="AlphaFoldDB" id="A0A3T0HYE7"/>
<dbReference type="PANTHER" id="PTHR30618">
    <property type="entry name" value="NCS1 FAMILY PURINE/PYRIMIDINE TRANSPORTER"/>
    <property type="match status" value="1"/>
</dbReference>
<protein>
    <submittedName>
        <fullName evidence="7">Nitrate reductase</fullName>
    </submittedName>
</protein>
<evidence type="ECO:0000313" key="7">
    <source>
        <dbReference type="EMBL" id="AZU62180.1"/>
    </source>
</evidence>
<evidence type="ECO:0000256" key="3">
    <source>
        <dbReference type="ARBA" id="ARBA00022692"/>
    </source>
</evidence>
<proteinExistence type="inferred from homology"/>
<feature type="transmembrane region" description="Helical" evidence="6">
    <location>
        <begin position="126"/>
        <end position="149"/>
    </location>
</feature>
<evidence type="ECO:0000256" key="5">
    <source>
        <dbReference type="ARBA" id="ARBA00023136"/>
    </source>
</evidence>
<comment type="similarity">
    <text evidence="2">Belongs to the purine-cytosine permease (2.A.39) family.</text>
</comment>
<keyword evidence="5 6" id="KW-0472">Membrane</keyword>
<reference evidence="7 8" key="1">
    <citation type="submission" date="2017-07" db="EMBL/GenBank/DDBJ databases">
        <title>The complete genome sequence of Bacillus mesonae strain H20-5, an efficient strain improving plant abiotic stress resistance.</title>
        <authorList>
            <person name="Kim S.Y."/>
            <person name="Song H."/>
            <person name="Sang M.K."/>
            <person name="Weon H.-Y."/>
            <person name="Song J."/>
        </authorList>
    </citation>
    <scope>NUCLEOTIDE SEQUENCE [LARGE SCALE GENOMIC DNA]</scope>
    <source>
        <strain evidence="7 8">H20-5</strain>
    </source>
</reference>
<dbReference type="GO" id="GO:0015205">
    <property type="term" value="F:nucleobase transmembrane transporter activity"/>
    <property type="evidence" value="ECO:0007669"/>
    <property type="project" value="TreeGrafter"/>
</dbReference>
<keyword evidence="4 6" id="KW-1133">Transmembrane helix</keyword>
<feature type="transmembrane region" description="Helical" evidence="6">
    <location>
        <begin position="397"/>
        <end position="418"/>
    </location>
</feature>
<evidence type="ECO:0000256" key="2">
    <source>
        <dbReference type="ARBA" id="ARBA00008974"/>
    </source>
</evidence>